<dbReference type="InterPro" id="IPR026960">
    <property type="entry name" value="RVT-Znf"/>
</dbReference>
<sequence length="162" mass="18693">MVADALREGDGLPDSAPICSSEAEDIYLRKPGNRVASSSFSTVDTWEALHPRGETVFWHRQVWFQGRIPKHAFITWVLASNRLGTRDRMRSWGLQVPENCILCNTEEDTKQHLFFYCSFSSEVWCFFCSRLSINPPTLFEDCLRWLSNPSSDEFVKLIIKLV</sequence>
<dbReference type="Pfam" id="PF13966">
    <property type="entry name" value="zf-RVT"/>
    <property type="match status" value="1"/>
</dbReference>
<dbReference type="PANTHER" id="PTHR33116:SF84">
    <property type="entry name" value="RNA-DIRECTED DNA POLYMERASE"/>
    <property type="match status" value="1"/>
</dbReference>
<evidence type="ECO:0000313" key="2">
    <source>
        <dbReference type="Proteomes" id="UP000504610"/>
    </source>
</evidence>
<dbReference type="KEGG" id="rsz:130509972"/>
<reference evidence="2" key="1">
    <citation type="journal article" date="2019" name="Database">
        <title>The radish genome database (RadishGD): an integrated information resource for radish genomics.</title>
        <authorList>
            <person name="Yu H.J."/>
            <person name="Baek S."/>
            <person name="Lee Y.J."/>
            <person name="Cho A."/>
            <person name="Mun J.H."/>
        </authorList>
    </citation>
    <scope>NUCLEOTIDE SEQUENCE [LARGE SCALE GENOMIC DNA]</scope>
    <source>
        <strain evidence="2">cv. WK10039</strain>
    </source>
</reference>
<dbReference type="PANTHER" id="PTHR33116">
    <property type="entry name" value="REVERSE TRANSCRIPTASE ZINC-BINDING DOMAIN-CONTAINING PROTEIN-RELATED-RELATED"/>
    <property type="match status" value="1"/>
</dbReference>
<feature type="domain" description="Reverse transcriptase zinc-binding" evidence="1">
    <location>
        <begin position="40"/>
        <end position="124"/>
    </location>
</feature>
<protein>
    <submittedName>
        <fullName evidence="3">Uncharacterized protein LOC130509972</fullName>
    </submittedName>
</protein>
<reference evidence="3" key="2">
    <citation type="submission" date="2025-08" db="UniProtKB">
        <authorList>
            <consortium name="RefSeq"/>
        </authorList>
    </citation>
    <scope>IDENTIFICATION</scope>
    <source>
        <tissue evidence="3">Leaf</tissue>
    </source>
</reference>
<evidence type="ECO:0000259" key="1">
    <source>
        <dbReference type="Pfam" id="PF13966"/>
    </source>
</evidence>
<dbReference type="OrthoDB" id="1744683at2759"/>
<dbReference type="AlphaFoldDB" id="A0A9W3DEP2"/>
<gene>
    <name evidence="3" type="primary">LOC130509972</name>
</gene>
<dbReference type="Proteomes" id="UP000504610">
    <property type="component" value="Chromosome 3"/>
</dbReference>
<keyword evidence="2" id="KW-1185">Reference proteome</keyword>
<name>A0A9W3DEP2_RAPSA</name>
<dbReference type="RefSeq" id="XP_056862289.1">
    <property type="nucleotide sequence ID" value="XM_057006309.1"/>
</dbReference>
<organism evidence="2 3">
    <name type="scientific">Raphanus sativus</name>
    <name type="common">Radish</name>
    <name type="synonym">Raphanus raphanistrum var. sativus</name>
    <dbReference type="NCBI Taxonomy" id="3726"/>
    <lineage>
        <taxon>Eukaryota</taxon>
        <taxon>Viridiplantae</taxon>
        <taxon>Streptophyta</taxon>
        <taxon>Embryophyta</taxon>
        <taxon>Tracheophyta</taxon>
        <taxon>Spermatophyta</taxon>
        <taxon>Magnoliopsida</taxon>
        <taxon>eudicotyledons</taxon>
        <taxon>Gunneridae</taxon>
        <taxon>Pentapetalae</taxon>
        <taxon>rosids</taxon>
        <taxon>malvids</taxon>
        <taxon>Brassicales</taxon>
        <taxon>Brassicaceae</taxon>
        <taxon>Brassiceae</taxon>
        <taxon>Raphanus</taxon>
    </lineage>
</organism>
<dbReference type="GeneID" id="130509972"/>
<accession>A0A9W3DEP2</accession>
<evidence type="ECO:0000313" key="3">
    <source>
        <dbReference type="RefSeq" id="XP_056862289.1"/>
    </source>
</evidence>
<proteinExistence type="predicted"/>